<dbReference type="PANTHER" id="PTHR43401:SF2">
    <property type="entry name" value="L-THREONINE 3-DEHYDROGENASE"/>
    <property type="match status" value="1"/>
</dbReference>
<dbReference type="Gene3D" id="3.90.180.10">
    <property type="entry name" value="Medium-chain alcohol dehydrogenases, catalytic domain"/>
    <property type="match status" value="1"/>
</dbReference>
<sequence>MKKMKAWVYSTKKCEYGFINLKDVPEPENKDDQVIIKIKGVSVCGTDENLLKGEFSEIHDGIIPGHEFWGEVVQIGALTNDILRKRGLQEVKKGSLITSESHYNIEGFREEGVIGLWGPEISKGKYLTPINGAYAEYCAVPAECIYPISEELISEFLPSLIEAAGNDALVAQFLIENNANNVGIVGCGPHGLYAQIFMKHFGINKIAAFETDSYRVDFARNLQVSDKVFNSNDQNLDEKVHDFTEGKGFDAVVDLAGKYRDVLDM</sequence>
<dbReference type="Gene3D" id="3.40.50.720">
    <property type="entry name" value="NAD(P)-binding Rossmann-like Domain"/>
    <property type="match status" value="1"/>
</dbReference>
<dbReference type="GO" id="GO:0016491">
    <property type="term" value="F:oxidoreductase activity"/>
    <property type="evidence" value="ECO:0007669"/>
    <property type="project" value="UniProtKB-KW"/>
</dbReference>
<keyword evidence="1" id="KW-0560">Oxidoreductase</keyword>
<feature type="non-terminal residue" evidence="4">
    <location>
        <position position="265"/>
    </location>
</feature>
<dbReference type="InterPro" id="IPR013149">
    <property type="entry name" value="ADH-like_C"/>
</dbReference>
<comment type="caution">
    <text evidence="4">The sequence shown here is derived from an EMBL/GenBank/DDBJ whole genome shotgun (WGS) entry which is preliminary data.</text>
</comment>
<dbReference type="AlphaFoldDB" id="X0RIX4"/>
<dbReference type="InterPro" id="IPR050129">
    <property type="entry name" value="Zn_alcohol_dh"/>
</dbReference>
<name>X0RIX4_9ZZZZ</name>
<evidence type="ECO:0000259" key="2">
    <source>
        <dbReference type="Pfam" id="PF00107"/>
    </source>
</evidence>
<gene>
    <name evidence="4" type="ORF">S01H1_17037</name>
</gene>
<dbReference type="Pfam" id="PF00107">
    <property type="entry name" value="ADH_zinc_N"/>
    <property type="match status" value="1"/>
</dbReference>
<dbReference type="PANTHER" id="PTHR43401">
    <property type="entry name" value="L-THREONINE 3-DEHYDROGENASE"/>
    <property type="match status" value="1"/>
</dbReference>
<evidence type="ECO:0000313" key="4">
    <source>
        <dbReference type="EMBL" id="GAF68728.1"/>
    </source>
</evidence>
<dbReference type="InterPro" id="IPR011032">
    <property type="entry name" value="GroES-like_sf"/>
</dbReference>
<dbReference type="SUPFAM" id="SSF51735">
    <property type="entry name" value="NAD(P)-binding Rossmann-fold domains"/>
    <property type="match status" value="1"/>
</dbReference>
<dbReference type="InterPro" id="IPR036291">
    <property type="entry name" value="NAD(P)-bd_dom_sf"/>
</dbReference>
<reference evidence="4" key="1">
    <citation type="journal article" date="2014" name="Front. Microbiol.">
        <title>High frequency of phylogenetically diverse reductive dehalogenase-homologous genes in deep subseafloor sedimentary metagenomes.</title>
        <authorList>
            <person name="Kawai M."/>
            <person name="Futagami T."/>
            <person name="Toyoda A."/>
            <person name="Takaki Y."/>
            <person name="Nishi S."/>
            <person name="Hori S."/>
            <person name="Arai W."/>
            <person name="Tsubouchi T."/>
            <person name="Morono Y."/>
            <person name="Uchiyama I."/>
            <person name="Ito T."/>
            <person name="Fujiyama A."/>
            <person name="Inagaki F."/>
            <person name="Takami H."/>
        </authorList>
    </citation>
    <scope>NUCLEOTIDE SEQUENCE</scope>
    <source>
        <strain evidence="4">Expedition CK06-06</strain>
    </source>
</reference>
<dbReference type="InterPro" id="IPR013154">
    <property type="entry name" value="ADH-like_N"/>
</dbReference>
<protein>
    <submittedName>
        <fullName evidence="4">Uncharacterized protein</fullName>
    </submittedName>
</protein>
<evidence type="ECO:0000256" key="1">
    <source>
        <dbReference type="ARBA" id="ARBA00023002"/>
    </source>
</evidence>
<feature type="domain" description="Alcohol dehydrogenase-like C-terminal" evidence="2">
    <location>
        <begin position="191"/>
        <end position="257"/>
    </location>
</feature>
<evidence type="ECO:0000259" key="3">
    <source>
        <dbReference type="Pfam" id="PF08240"/>
    </source>
</evidence>
<accession>X0RIX4</accession>
<dbReference type="SUPFAM" id="SSF50129">
    <property type="entry name" value="GroES-like"/>
    <property type="match status" value="1"/>
</dbReference>
<dbReference type="Pfam" id="PF08240">
    <property type="entry name" value="ADH_N"/>
    <property type="match status" value="1"/>
</dbReference>
<dbReference type="EMBL" id="BARS01009000">
    <property type="protein sequence ID" value="GAF68728.1"/>
    <property type="molecule type" value="Genomic_DNA"/>
</dbReference>
<proteinExistence type="predicted"/>
<feature type="domain" description="Alcohol dehydrogenase-like N-terminal" evidence="3">
    <location>
        <begin position="31"/>
        <end position="149"/>
    </location>
</feature>
<organism evidence="4">
    <name type="scientific">marine sediment metagenome</name>
    <dbReference type="NCBI Taxonomy" id="412755"/>
    <lineage>
        <taxon>unclassified sequences</taxon>
        <taxon>metagenomes</taxon>
        <taxon>ecological metagenomes</taxon>
    </lineage>
</organism>